<accession>A0ABQ9YVT3</accession>
<reference evidence="1 2" key="1">
    <citation type="journal article" date="2023" name="Nucleic Acids Res.">
        <title>The hologenome of Daphnia magna reveals possible DNA methylation and microbiome-mediated evolution of the host genome.</title>
        <authorList>
            <person name="Chaturvedi A."/>
            <person name="Li X."/>
            <person name="Dhandapani V."/>
            <person name="Marshall H."/>
            <person name="Kissane S."/>
            <person name="Cuenca-Cambronero M."/>
            <person name="Asole G."/>
            <person name="Calvet F."/>
            <person name="Ruiz-Romero M."/>
            <person name="Marangio P."/>
            <person name="Guigo R."/>
            <person name="Rago D."/>
            <person name="Mirbahai L."/>
            <person name="Eastwood N."/>
            <person name="Colbourne J.K."/>
            <person name="Zhou J."/>
            <person name="Mallon E."/>
            <person name="Orsini L."/>
        </authorList>
    </citation>
    <scope>NUCLEOTIDE SEQUENCE [LARGE SCALE GENOMIC DNA]</scope>
    <source>
        <strain evidence="1">LRV0_1</strain>
    </source>
</reference>
<gene>
    <name evidence="1" type="ORF">OUZ56_006485</name>
</gene>
<comment type="caution">
    <text evidence="1">The sequence shown here is derived from an EMBL/GenBank/DDBJ whole genome shotgun (WGS) entry which is preliminary data.</text>
</comment>
<evidence type="ECO:0000313" key="2">
    <source>
        <dbReference type="Proteomes" id="UP001234178"/>
    </source>
</evidence>
<keyword evidence="2" id="KW-1185">Reference proteome</keyword>
<dbReference type="Proteomes" id="UP001234178">
    <property type="component" value="Unassembled WGS sequence"/>
</dbReference>
<sequence>MHTKAKDTTILRNAAGAKTVSEKQRRARIGAGVSRSENQLELALSDVSFRSASPDALARHRQASLNFGRIVYDAQAPYTSRSYRSKRLENISCPRTAIHVPIGVFTIDICIKALENTYIISKRLCHSLSQRLLSSQTHVWPKGCLSPAMGLLMSTHDDMPDCVPRLIRFEVKN</sequence>
<dbReference type="EMBL" id="JAOYFB010000001">
    <property type="protein sequence ID" value="KAK4004762.1"/>
    <property type="molecule type" value="Genomic_DNA"/>
</dbReference>
<evidence type="ECO:0000313" key="1">
    <source>
        <dbReference type="EMBL" id="KAK4004762.1"/>
    </source>
</evidence>
<organism evidence="1 2">
    <name type="scientific">Daphnia magna</name>
    <dbReference type="NCBI Taxonomy" id="35525"/>
    <lineage>
        <taxon>Eukaryota</taxon>
        <taxon>Metazoa</taxon>
        <taxon>Ecdysozoa</taxon>
        <taxon>Arthropoda</taxon>
        <taxon>Crustacea</taxon>
        <taxon>Branchiopoda</taxon>
        <taxon>Diplostraca</taxon>
        <taxon>Cladocera</taxon>
        <taxon>Anomopoda</taxon>
        <taxon>Daphniidae</taxon>
        <taxon>Daphnia</taxon>
    </lineage>
</organism>
<proteinExistence type="predicted"/>
<name>A0ABQ9YVT3_9CRUS</name>
<protein>
    <submittedName>
        <fullName evidence="1">Uncharacterized protein</fullName>
    </submittedName>
</protein>